<dbReference type="SMART" id="SM00060">
    <property type="entry name" value="FN3"/>
    <property type="match status" value="7"/>
</dbReference>
<dbReference type="PROSITE" id="PS50055">
    <property type="entry name" value="TYR_PHOSPHATASE_PTP"/>
    <property type="match status" value="2"/>
</dbReference>
<dbReference type="PRINTS" id="PR00700">
    <property type="entry name" value="PRTYPHPHTASE"/>
</dbReference>
<dbReference type="GO" id="GO:0046872">
    <property type="term" value="F:metal ion binding"/>
    <property type="evidence" value="ECO:0007669"/>
    <property type="project" value="UniProtKB-KW"/>
</dbReference>
<keyword evidence="4" id="KW-0479">Metal-binding</keyword>
<proteinExistence type="predicted"/>
<dbReference type="SMART" id="SM00607">
    <property type="entry name" value="FTP"/>
    <property type="match status" value="1"/>
</dbReference>
<dbReference type="InterPro" id="IPR000387">
    <property type="entry name" value="Tyr_Pase_dom"/>
</dbReference>
<dbReference type="OrthoDB" id="10253954at2759"/>
<feature type="domain" description="Tyrosine-protein phosphatase" evidence="17">
    <location>
        <begin position="1397"/>
        <end position="1660"/>
    </location>
</feature>
<dbReference type="InterPro" id="IPR008979">
    <property type="entry name" value="Galactose-bd-like_sf"/>
</dbReference>
<accession>A0A8S4N1W9</accession>
<evidence type="ECO:0000256" key="5">
    <source>
        <dbReference type="ARBA" id="ARBA00022729"/>
    </source>
</evidence>
<keyword evidence="6" id="KW-0677">Repeat</keyword>
<evidence type="ECO:0000256" key="16">
    <source>
        <dbReference type="SAM" id="Phobius"/>
    </source>
</evidence>
<feature type="transmembrane region" description="Helical" evidence="16">
    <location>
        <begin position="993"/>
        <end position="1017"/>
    </location>
</feature>
<feature type="domain" description="Fibronectin type-III" evidence="19">
    <location>
        <begin position="215"/>
        <end position="317"/>
    </location>
</feature>
<protein>
    <recommendedName>
        <fullName evidence="2">protein-tyrosine-phosphatase</fullName>
        <ecNumber evidence="2">3.1.3.48</ecNumber>
    </recommendedName>
</protein>
<evidence type="ECO:0000256" key="4">
    <source>
        <dbReference type="ARBA" id="ARBA00022723"/>
    </source>
</evidence>
<dbReference type="InterPro" id="IPR050713">
    <property type="entry name" value="RTP_Phos/Ushers"/>
</dbReference>
<dbReference type="EMBL" id="CAIIXF020000001">
    <property type="protein sequence ID" value="CAH1775088.1"/>
    <property type="molecule type" value="Genomic_DNA"/>
</dbReference>
<evidence type="ECO:0000259" key="18">
    <source>
        <dbReference type="PROSITE" id="PS50056"/>
    </source>
</evidence>
<comment type="caution">
    <text evidence="20">The sequence shown here is derived from an EMBL/GenBank/DDBJ whole genome shotgun (WGS) entry which is preliminary data.</text>
</comment>
<feature type="domain" description="Fibronectin type-III" evidence="19">
    <location>
        <begin position="629"/>
        <end position="722"/>
    </location>
</feature>
<organism evidence="20 21">
    <name type="scientific">Owenia fusiformis</name>
    <name type="common">Polychaete worm</name>
    <dbReference type="NCBI Taxonomy" id="6347"/>
    <lineage>
        <taxon>Eukaryota</taxon>
        <taxon>Metazoa</taxon>
        <taxon>Spiralia</taxon>
        <taxon>Lophotrochozoa</taxon>
        <taxon>Annelida</taxon>
        <taxon>Polychaeta</taxon>
        <taxon>Sedentaria</taxon>
        <taxon>Canalipalpata</taxon>
        <taxon>Sabellida</taxon>
        <taxon>Oweniida</taxon>
        <taxon>Oweniidae</taxon>
        <taxon>Owenia</taxon>
    </lineage>
</organism>
<dbReference type="InterPro" id="IPR003595">
    <property type="entry name" value="Tyr_Pase_cat"/>
</dbReference>
<dbReference type="FunFam" id="3.90.190.10:FF:000102">
    <property type="entry name" value="Receptor-type tyrosine-protein phosphatase"/>
    <property type="match status" value="1"/>
</dbReference>
<feature type="domain" description="Fibronectin type-III" evidence="19">
    <location>
        <begin position="327"/>
        <end position="427"/>
    </location>
</feature>
<dbReference type="InterPro" id="IPR006585">
    <property type="entry name" value="FTP1"/>
</dbReference>
<evidence type="ECO:0000256" key="15">
    <source>
        <dbReference type="SAM" id="MobiDB-lite"/>
    </source>
</evidence>
<evidence type="ECO:0000256" key="11">
    <source>
        <dbReference type="ARBA" id="ARBA00023136"/>
    </source>
</evidence>
<keyword evidence="11 16" id="KW-0472">Membrane</keyword>
<feature type="domain" description="Tyrosine specific protein phosphatases" evidence="18">
    <location>
        <begin position="1282"/>
        <end position="1356"/>
    </location>
</feature>
<dbReference type="InterPro" id="IPR029021">
    <property type="entry name" value="Prot-tyrosine_phosphatase-like"/>
</dbReference>
<feature type="domain" description="Fibronectin type-III" evidence="19">
    <location>
        <begin position="532"/>
        <end position="628"/>
    </location>
</feature>
<keyword evidence="9" id="KW-0904">Protein phosphatase</keyword>
<feature type="region of interest" description="Disordered" evidence="15">
    <location>
        <begin position="28"/>
        <end position="71"/>
    </location>
</feature>
<comment type="catalytic activity">
    <reaction evidence="14">
        <text>O-phospho-L-tyrosyl-[protein] + H2O = L-tyrosyl-[protein] + phosphate</text>
        <dbReference type="Rhea" id="RHEA:10684"/>
        <dbReference type="Rhea" id="RHEA-COMP:10136"/>
        <dbReference type="Rhea" id="RHEA-COMP:20101"/>
        <dbReference type="ChEBI" id="CHEBI:15377"/>
        <dbReference type="ChEBI" id="CHEBI:43474"/>
        <dbReference type="ChEBI" id="CHEBI:46858"/>
        <dbReference type="ChEBI" id="CHEBI:61978"/>
        <dbReference type="EC" id="3.1.3.48"/>
    </reaction>
</comment>
<dbReference type="FunFam" id="2.60.40.10:FF:000028">
    <property type="entry name" value="Neuronal cell adhesion molecule"/>
    <property type="match status" value="1"/>
</dbReference>
<evidence type="ECO:0000256" key="10">
    <source>
        <dbReference type="ARBA" id="ARBA00022989"/>
    </source>
</evidence>
<keyword evidence="10 16" id="KW-1133">Transmembrane helix</keyword>
<dbReference type="Pfam" id="PF22633">
    <property type="entry name" value="F5_F8_type_C_2"/>
    <property type="match status" value="1"/>
</dbReference>
<dbReference type="Gene3D" id="2.60.40.10">
    <property type="entry name" value="Immunoglobulins"/>
    <property type="match status" value="6"/>
</dbReference>
<evidence type="ECO:0000256" key="1">
    <source>
        <dbReference type="ARBA" id="ARBA00004167"/>
    </source>
</evidence>
<dbReference type="Pfam" id="PF00041">
    <property type="entry name" value="fn3"/>
    <property type="match status" value="4"/>
</dbReference>
<dbReference type="GO" id="GO:0004725">
    <property type="term" value="F:protein tyrosine phosphatase activity"/>
    <property type="evidence" value="ECO:0007669"/>
    <property type="project" value="UniProtKB-EC"/>
</dbReference>
<keyword evidence="5" id="KW-0732">Signal</keyword>
<dbReference type="SUPFAM" id="SSF49785">
    <property type="entry name" value="Galactose-binding domain-like"/>
    <property type="match status" value="1"/>
</dbReference>
<dbReference type="InterPro" id="IPR000242">
    <property type="entry name" value="PTP_cat"/>
</dbReference>
<dbReference type="PROSITE" id="PS00383">
    <property type="entry name" value="TYR_PHOSPHATASE_1"/>
    <property type="match status" value="2"/>
</dbReference>
<name>A0A8S4N1W9_OWEFU</name>
<dbReference type="SUPFAM" id="SSF52799">
    <property type="entry name" value="(Phosphotyrosine protein) phosphatases II"/>
    <property type="match status" value="2"/>
</dbReference>
<dbReference type="Proteomes" id="UP000749559">
    <property type="component" value="Unassembled WGS sequence"/>
</dbReference>
<evidence type="ECO:0000256" key="2">
    <source>
        <dbReference type="ARBA" id="ARBA00013064"/>
    </source>
</evidence>
<evidence type="ECO:0000259" key="17">
    <source>
        <dbReference type="PROSITE" id="PS50055"/>
    </source>
</evidence>
<evidence type="ECO:0000256" key="13">
    <source>
        <dbReference type="ARBA" id="ARBA00023180"/>
    </source>
</evidence>
<dbReference type="PROSITE" id="PS50853">
    <property type="entry name" value="FN3"/>
    <property type="match status" value="6"/>
</dbReference>
<keyword evidence="12" id="KW-1015">Disulfide bond</keyword>
<dbReference type="Gene3D" id="3.90.190.10">
    <property type="entry name" value="Protein tyrosine phosphatase superfamily"/>
    <property type="match status" value="2"/>
</dbReference>
<dbReference type="EC" id="3.1.3.48" evidence="2"/>
<evidence type="ECO:0000256" key="6">
    <source>
        <dbReference type="ARBA" id="ARBA00022737"/>
    </source>
</evidence>
<dbReference type="PANTHER" id="PTHR46957">
    <property type="entry name" value="CYTOKINE RECEPTOR"/>
    <property type="match status" value="1"/>
</dbReference>
<keyword evidence="13" id="KW-0325">Glycoprotein</keyword>
<dbReference type="InterPro" id="IPR013783">
    <property type="entry name" value="Ig-like_fold"/>
</dbReference>
<evidence type="ECO:0000256" key="9">
    <source>
        <dbReference type="ARBA" id="ARBA00022912"/>
    </source>
</evidence>
<dbReference type="InterPro" id="IPR003961">
    <property type="entry name" value="FN3_dom"/>
</dbReference>
<dbReference type="CDD" id="cd00063">
    <property type="entry name" value="FN3"/>
    <property type="match status" value="6"/>
</dbReference>
<feature type="domain" description="Tyrosine-protein phosphatase" evidence="17">
    <location>
        <begin position="1112"/>
        <end position="1365"/>
    </location>
</feature>
<dbReference type="PANTHER" id="PTHR46957:SF3">
    <property type="entry name" value="CYTOKINE RECEPTOR"/>
    <property type="match status" value="1"/>
</dbReference>
<sequence>MYQITRFTLILITIDILKDSGTTGQFIVSTNKPANQSTEGPDSRKGPAGLAVDGNTDPDFNQGSCTHTSDTGEDPWWMVDLEQKFIISRVEIYNRGDCCGNRLKNFEIRVGNSTDIATNSICATHDDEVPKGGKEILTCGTPIYGRYVSIQKKIKGVLTLCEVKVFGQCPAGYFGPTCDRCYCKDDKPCDMFGYCDNGCTKAYYTSSCNKRKPQLKNPPRVTERSTTYINIAWDKWSNKTDLGEGEVGKYTVKYKLKSEENYPTENKKDVASFSEAYITDLKEGTAYDIRVFSWYKMDKDMLRGLPSPKLSASTCGNATGGATNIRLSSTLYRKTYPSLAEIKITWEDPAEKFWGCDNIKQYKVLLQKEGGSSFEVKRIVYDSDAREATLNNLRAYTNYQIQIVLVNSAEREGEPVGSQIRTAVGSPDEVANVSAKALSGKSIRVHWDKPQQDNGPITAYYLRYSYQLRTPQCNTNEPDKTVKVSADSNSHILTDLTPYADYLVHVSASTMAGNGSEIDVDVQTNSTVPSAAPIFKEVTILEKHRITVNWYSFKCEFLNGQQMGYDFNITSLDLHVPYHEIKEMLTSGSQYTFEGLVPYVNYSIQIRVLNTKGPGPWSKPIIHTTREDVPREVENVKLIEIFNDKMELNWENPKPPHGKITGYEVEYWEDEENKEITERILEPKFTIEGLQPNTNYTIAVRAFTSQGGGNLSKEVQGFTREGKPGPPQYFSKQAKTDRSLSLQWTAPKRTNGIITKYTIVCSVAGNTRGTQFKGETVGFSYTLQGLQSGTEYHCRLMARTSAGYGQDVSGFFYTAPAKPKAPPAPEVVLEEMTDTSVTIKIEMVANFNSESKNMVHRIVVDKVNEDPSYTINNPSKRDTEIAGTTTSTCNFEKLTDYYAAQKENKNCYIAAELDNKDLAEIAKNGAIFVIGSNETVKEYFNAPLEEGAKYELYFGVVVTVDGTSAYTYSKLDAPVHVMAYKAPEEPHSNQAGIVAGVMVAIVACITIIIVSIFFVVLRKKQPGSRFAKTRSFFKRKDTEKTGQDIPFLRIDPPSNTTTAVTATTNLNTEVTAESPSEVIYENINQDNVSHAIPTAELWDHVTMMKKQKDDGFKQEYDKIPMGFTAAHEVASKPENKVKNRFLNIVAYDHSRVLLDVLPGSPHSDYINACYIDGYKKPKCYIAAQGPSLATIKDFWRMLWEKEANQIVMVTNLTENAKKKCEQYWPEEGSKMYGSINVTCLGSARLTDFSIRTFQVTKDDQTRIVQQFHFTSWPDHRAPGQTTQLLAFRRRVRQHESTRTGPLIIHCSAGVGRSGTFIAIDQLLEQAKTEEQVDIFNTVQLLRTQRVNMVQTLDQYIFVYDAILEAVLCGDTVLPCPDFRQKYNTMLEIAPDKDKSILQEQFELLEKLCEDSEPPESSSGFLPDNMDKNRSNEIIPSDRYRPYISTVDGGTDYINAVYVYGYRTKDAYILTQMPLDETAGDFWRMMYDHHSSIIVMVNMLDKNDMTCNAYWPEEVGASQIFGAFTVQLTSIDQSQPNITERHFQLTHNNGSTVSSEIVQFQLTCWQKEDDLPSSKSSVVAVMNLVERWHQKTSNTGPITIHCMDGATRSGLYCAVDYICEQLRVEQEVDIFQAVRHLRTHRPQVISDMNQYKFLHEMALEYMDSFDTYANFK</sequence>
<keyword evidence="7" id="KW-0378">Hydrolase</keyword>
<feature type="compositionally biased region" description="Polar residues" evidence="15">
    <location>
        <begin position="58"/>
        <end position="69"/>
    </location>
</feature>
<dbReference type="Gene3D" id="2.60.120.260">
    <property type="entry name" value="Galactose-binding domain-like"/>
    <property type="match status" value="1"/>
</dbReference>
<keyword evidence="3 16" id="KW-0812">Transmembrane</keyword>
<feature type="compositionally biased region" description="Polar residues" evidence="15">
    <location>
        <begin position="28"/>
        <end position="40"/>
    </location>
</feature>
<feature type="domain" description="Fibronectin type-III" evidence="19">
    <location>
        <begin position="726"/>
        <end position="818"/>
    </location>
</feature>
<evidence type="ECO:0000259" key="19">
    <source>
        <dbReference type="PROSITE" id="PS50853"/>
    </source>
</evidence>
<keyword evidence="21" id="KW-1185">Reference proteome</keyword>
<keyword evidence="8" id="KW-0106">Calcium</keyword>
<feature type="domain" description="Tyrosine specific protein phosphatases" evidence="18">
    <location>
        <begin position="1578"/>
        <end position="1651"/>
    </location>
</feature>
<comment type="subcellular location">
    <subcellularLocation>
        <location evidence="1">Membrane</location>
        <topology evidence="1">Single-pass membrane protein</topology>
    </subcellularLocation>
</comment>
<gene>
    <name evidence="20" type="ORF">OFUS_LOCUS2440</name>
</gene>
<evidence type="ECO:0000256" key="8">
    <source>
        <dbReference type="ARBA" id="ARBA00022837"/>
    </source>
</evidence>
<dbReference type="SUPFAM" id="SSF49265">
    <property type="entry name" value="Fibronectin type III"/>
    <property type="match status" value="4"/>
</dbReference>
<dbReference type="InterPro" id="IPR016130">
    <property type="entry name" value="Tyr_Pase_AS"/>
</dbReference>
<evidence type="ECO:0000256" key="7">
    <source>
        <dbReference type="ARBA" id="ARBA00022801"/>
    </source>
</evidence>
<evidence type="ECO:0000313" key="21">
    <source>
        <dbReference type="Proteomes" id="UP000749559"/>
    </source>
</evidence>
<evidence type="ECO:0000256" key="12">
    <source>
        <dbReference type="ARBA" id="ARBA00023157"/>
    </source>
</evidence>
<feature type="domain" description="Fibronectin type-III" evidence="19">
    <location>
        <begin position="429"/>
        <end position="530"/>
    </location>
</feature>
<evidence type="ECO:0000256" key="14">
    <source>
        <dbReference type="ARBA" id="ARBA00051722"/>
    </source>
</evidence>
<evidence type="ECO:0000313" key="20">
    <source>
        <dbReference type="EMBL" id="CAH1775088.1"/>
    </source>
</evidence>
<dbReference type="Pfam" id="PF00102">
    <property type="entry name" value="Y_phosphatase"/>
    <property type="match status" value="2"/>
</dbReference>
<evidence type="ECO:0000256" key="3">
    <source>
        <dbReference type="ARBA" id="ARBA00022692"/>
    </source>
</evidence>
<dbReference type="PROSITE" id="PS50056">
    <property type="entry name" value="TYR_PHOSPHATASE_2"/>
    <property type="match status" value="2"/>
</dbReference>
<dbReference type="SMART" id="SM00194">
    <property type="entry name" value="PTPc"/>
    <property type="match status" value="2"/>
</dbReference>
<dbReference type="FunFam" id="3.90.190.10:FF:000088">
    <property type="entry name" value="Receptor protein-tyrosine phosphatase LAR"/>
    <property type="match status" value="1"/>
</dbReference>
<dbReference type="SMART" id="SM00404">
    <property type="entry name" value="PTPc_motif"/>
    <property type="match status" value="2"/>
</dbReference>
<dbReference type="PRINTS" id="PR00014">
    <property type="entry name" value="FNTYPEIII"/>
</dbReference>
<dbReference type="GO" id="GO:0016020">
    <property type="term" value="C:membrane"/>
    <property type="evidence" value="ECO:0007669"/>
    <property type="project" value="UniProtKB-SubCell"/>
</dbReference>
<dbReference type="InterPro" id="IPR036116">
    <property type="entry name" value="FN3_sf"/>
</dbReference>
<reference evidence="20" key="1">
    <citation type="submission" date="2022-03" db="EMBL/GenBank/DDBJ databases">
        <authorList>
            <person name="Martin C."/>
        </authorList>
    </citation>
    <scope>NUCLEOTIDE SEQUENCE</scope>
</reference>